<evidence type="ECO:0000259" key="5">
    <source>
        <dbReference type="Pfam" id="PF23559"/>
    </source>
</evidence>
<evidence type="ECO:0000256" key="1">
    <source>
        <dbReference type="ARBA" id="ARBA00022737"/>
    </source>
</evidence>
<protein>
    <submittedName>
        <fullName evidence="7">Uncharacterized protein</fullName>
    </submittedName>
</protein>
<keyword evidence="1" id="KW-0677">Repeat</keyword>
<dbReference type="GO" id="GO:0006952">
    <property type="term" value="P:defense response"/>
    <property type="evidence" value="ECO:0007669"/>
    <property type="project" value="UniProtKB-KW"/>
</dbReference>
<dbReference type="Gene3D" id="3.80.10.10">
    <property type="entry name" value="Ribonuclease Inhibitor"/>
    <property type="match status" value="2"/>
</dbReference>
<feature type="domain" description="Disease resistance R13L4/SHOC-2-like LRR" evidence="6">
    <location>
        <begin position="530"/>
        <end position="824"/>
    </location>
</feature>
<keyword evidence="2" id="KW-0611">Plant defense</keyword>
<dbReference type="eggNOG" id="KOG4658">
    <property type="taxonomic scope" value="Eukaryota"/>
</dbReference>
<dbReference type="Gene3D" id="1.10.8.430">
    <property type="entry name" value="Helical domain of apoptotic protease-activating factors"/>
    <property type="match status" value="1"/>
</dbReference>
<dbReference type="Pfam" id="PF00931">
    <property type="entry name" value="NB-ARC"/>
    <property type="match status" value="1"/>
</dbReference>
<dbReference type="PANTHER" id="PTHR36766:SF70">
    <property type="entry name" value="DISEASE RESISTANCE PROTEIN RGA4"/>
    <property type="match status" value="1"/>
</dbReference>
<dbReference type="HOGENOM" id="CLU_000837_8_8_1"/>
<dbReference type="Gramene" id="ORUFI07G17040.1">
    <property type="protein sequence ID" value="ORUFI07G17040.1"/>
    <property type="gene ID" value="ORUFI07G17040"/>
</dbReference>
<dbReference type="InterPro" id="IPR027417">
    <property type="entry name" value="P-loop_NTPase"/>
</dbReference>
<dbReference type="OMA" id="HIPRKGW"/>
<dbReference type="Pfam" id="PF23598">
    <property type="entry name" value="LRR_14"/>
    <property type="match status" value="1"/>
</dbReference>
<feature type="compositionally biased region" description="Acidic residues" evidence="3">
    <location>
        <begin position="1162"/>
        <end position="1174"/>
    </location>
</feature>
<feature type="compositionally biased region" description="Basic and acidic residues" evidence="3">
    <location>
        <begin position="27"/>
        <end position="38"/>
    </location>
</feature>
<dbReference type="InterPro" id="IPR002182">
    <property type="entry name" value="NB-ARC"/>
</dbReference>
<feature type="region of interest" description="Disordered" evidence="3">
    <location>
        <begin position="1152"/>
        <end position="1185"/>
    </location>
</feature>
<name>A0A0E0Q935_ORYRU</name>
<dbReference type="PRINTS" id="PR00364">
    <property type="entry name" value="DISEASERSIST"/>
</dbReference>
<organism evidence="7 8">
    <name type="scientific">Oryza rufipogon</name>
    <name type="common">Brownbeard rice</name>
    <name type="synonym">Asian wild rice</name>
    <dbReference type="NCBI Taxonomy" id="4529"/>
    <lineage>
        <taxon>Eukaryota</taxon>
        <taxon>Viridiplantae</taxon>
        <taxon>Streptophyta</taxon>
        <taxon>Embryophyta</taxon>
        <taxon>Tracheophyta</taxon>
        <taxon>Spermatophyta</taxon>
        <taxon>Magnoliopsida</taxon>
        <taxon>Liliopsida</taxon>
        <taxon>Poales</taxon>
        <taxon>Poaceae</taxon>
        <taxon>BOP clade</taxon>
        <taxon>Oryzoideae</taxon>
        <taxon>Oryzeae</taxon>
        <taxon>Oryzinae</taxon>
        <taxon>Oryza</taxon>
    </lineage>
</organism>
<evidence type="ECO:0000313" key="8">
    <source>
        <dbReference type="Proteomes" id="UP000008022"/>
    </source>
</evidence>
<dbReference type="Gene3D" id="1.10.10.10">
    <property type="entry name" value="Winged helix-like DNA-binding domain superfamily/Winged helix DNA-binding domain"/>
    <property type="match status" value="1"/>
</dbReference>
<dbReference type="Proteomes" id="UP000008022">
    <property type="component" value="Unassembled WGS sequence"/>
</dbReference>
<dbReference type="InterPro" id="IPR042197">
    <property type="entry name" value="Apaf_helical"/>
</dbReference>
<dbReference type="SUPFAM" id="SSF52058">
    <property type="entry name" value="L domain-like"/>
    <property type="match status" value="2"/>
</dbReference>
<keyword evidence="8" id="KW-1185">Reference proteome</keyword>
<dbReference type="STRING" id="4529.A0A0E0Q935"/>
<dbReference type="Gene3D" id="3.40.50.300">
    <property type="entry name" value="P-loop containing nucleotide triphosphate hydrolases"/>
    <property type="match status" value="1"/>
</dbReference>
<dbReference type="AlphaFoldDB" id="A0A0E0Q935"/>
<dbReference type="Pfam" id="PF23559">
    <property type="entry name" value="WHD_DRP"/>
    <property type="match status" value="1"/>
</dbReference>
<evidence type="ECO:0000313" key="7">
    <source>
        <dbReference type="EnsemblPlants" id="ORUFI07G17040.1"/>
    </source>
</evidence>
<dbReference type="SUPFAM" id="SSF52540">
    <property type="entry name" value="P-loop containing nucleoside triphosphate hydrolases"/>
    <property type="match status" value="1"/>
</dbReference>
<dbReference type="PANTHER" id="PTHR36766">
    <property type="entry name" value="PLANT BROAD-SPECTRUM MILDEW RESISTANCE PROTEIN RPW8"/>
    <property type="match status" value="1"/>
</dbReference>
<dbReference type="InterPro" id="IPR032675">
    <property type="entry name" value="LRR_dom_sf"/>
</dbReference>
<reference evidence="8" key="1">
    <citation type="submission" date="2013-06" db="EMBL/GenBank/DDBJ databases">
        <authorList>
            <person name="Zhao Q."/>
        </authorList>
    </citation>
    <scope>NUCLEOTIDE SEQUENCE</scope>
    <source>
        <strain evidence="8">cv. W1943</strain>
    </source>
</reference>
<reference evidence="7" key="2">
    <citation type="submission" date="2015-06" db="UniProtKB">
        <authorList>
            <consortium name="EnsemblPlants"/>
        </authorList>
    </citation>
    <scope>IDENTIFICATION</scope>
</reference>
<dbReference type="InterPro" id="IPR055414">
    <property type="entry name" value="LRR_R13L4/SHOC2-like"/>
</dbReference>
<evidence type="ECO:0000259" key="4">
    <source>
        <dbReference type="Pfam" id="PF00931"/>
    </source>
</evidence>
<feature type="domain" description="NB-ARC" evidence="4">
    <location>
        <begin position="146"/>
        <end position="301"/>
    </location>
</feature>
<dbReference type="InterPro" id="IPR036388">
    <property type="entry name" value="WH-like_DNA-bd_sf"/>
</dbReference>
<feature type="domain" description="Disease resistance protein winged helix" evidence="5">
    <location>
        <begin position="390"/>
        <end position="458"/>
    </location>
</feature>
<dbReference type="GO" id="GO:0043531">
    <property type="term" value="F:ADP binding"/>
    <property type="evidence" value="ECO:0007669"/>
    <property type="project" value="InterPro"/>
</dbReference>
<accession>A0A0E0Q935</accession>
<feature type="region of interest" description="Disordered" evidence="3">
    <location>
        <begin position="107"/>
        <end position="126"/>
    </location>
</feature>
<dbReference type="InterPro" id="IPR058922">
    <property type="entry name" value="WHD_DRP"/>
</dbReference>
<evidence type="ECO:0000256" key="3">
    <source>
        <dbReference type="SAM" id="MobiDB-lite"/>
    </source>
</evidence>
<evidence type="ECO:0000259" key="6">
    <source>
        <dbReference type="Pfam" id="PF23598"/>
    </source>
</evidence>
<evidence type="ECO:0000256" key="2">
    <source>
        <dbReference type="ARBA" id="ARBA00022821"/>
    </source>
</evidence>
<proteinExistence type="predicted"/>
<sequence>MKYTIGKLLSTCAKGESIIDMPNPNKDLAEGEKEHTSESHGSSSKAKYLPGNEFHIGRNEEIDMIRNMVLGNSHYVAEATSLKIRQEAEKLHIPRKGWITETLQKIDHSKRTQQTTEVSPRPENEVGNSKAEYIRVSCKSTVTDLRNPAVIPIVGISGVGKSALAKFIFNDENVQEHFGDQSAWVYITDNISQVDLVKKIIYSFDPKYDLSCMTNLETVHSELQTIIEGKKFLLVLDDVWDEICVIWNGLKSVLSKGAPGSVILVTTQLYSVANFVGTAGPVILDPLQTDDSWTLLKSYAFVDPCRSLSTEDLEEIGRKIAQRIPGLPQLIKVIGATLRSKLEESHWSHLLNSWWWNISDNFEIRVISSLGSCYSVLPGHLRQCFVYCAIFPRNFVFAKDKLVQMWIANGFVQLNNSTGFLRLEDVGGQWFDEIVNKGFLQPACKTGYIMHDLVWDFASAVSSNECHGINNKLKGVSQDVRYLSIDMEGLNALPDNFNIKQLRATILIGDIDHSDETYLRLGRIFDGSTSLRVLAFSSFNLGAEIRNDLSALKYLRYLDLSFTGIKILPDSVCSLSQLQVLDLRGCAFDELPRKMNCLINLRHLHASSDTIAQISGIGKLTKLQELHDYYVEEEDGHRITELSDMSHLRGSLCISNLDMVTDPAEALEANIIEKNYITALELRWFYTLLETLTPDLSKSILGCLSSPRYLQELQLYGYSGFELPDWVGQLKHVRVVEISLCRNLNVLPPLGQLEHLQKLKLHGLPSIKDIDSDFCGTPNVVFRSLEELSFEGLENWESWTYAGSRDYIPNLQKLQIRLCSKLIKVPFDSLGSATKEIILKVRDPNYRTFSRYLQGLNSLTRLEVCGNWLFKSVKLILPCKQLMSLEYLHIKNIWKVYIKDGLWYMRSLKDLLINCSIVVTDSNEESAHEDRQSPTQIDCTMHSLTHLALNSGPTRIVDLENVIPQTPSLRHLCLDRVRSITSITEKWLQHLTSLQELELSQCDVLPSSMAPLSLLKRFTLNYCHQIHSIPPNSLSGNLKELQIEGCSFELEARCQNPNGAVWRAEGHKIELWWKRKMDEWQKRKLEHGRKLIDMQLKKESLGISMSWREKSPKSYKGESLYQSDKYLSRGQRMQRGHKWPKKQLMEEQSFIKIEKPSSLNEQPEEDESEKEPLEEWLQQSDGDQWPEQPWEWSLPRQLWELYSWLEKKLEEALDSAGEKDDPSSLMKEREEWLKEEERKFCSETLGKDWPNISHVPYIRVEGKIVQNLYT</sequence>
<feature type="region of interest" description="Disordered" evidence="3">
    <location>
        <begin position="19"/>
        <end position="49"/>
    </location>
</feature>
<dbReference type="EnsemblPlants" id="ORUFI07G17040.1">
    <property type="protein sequence ID" value="ORUFI07G17040.1"/>
    <property type="gene ID" value="ORUFI07G17040"/>
</dbReference>